<dbReference type="RefSeq" id="WP_232496906.1">
    <property type="nucleotide sequence ID" value="NZ_BAAANH010000001.1"/>
</dbReference>
<keyword evidence="1" id="KW-0732">Signal</keyword>
<evidence type="ECO:0000256" key="1">
    <source>
        <dbReference type="SAM" id="SignalP"/>
    </source>
</evidence>
<reference evidence="3" key="1">
    <citation type="journal article" date="2019" name="Int. J. Syst. Evol. Microbiol.">
        <title>The Global Catalogue of Microorganisms (GCM) 10K type strain sequencing project: providing services to taxonomists for standard genome sequencing and annotation.</title>
        <authorList>
            <consortium name="The Broad Institute Genomics Platform"/>
            <consortium name="The Broad Institute Genome Sequencing Center for Infectious Disease"/>
            <person name="Wu L."/>
            <person name="Ma J."/>
        </authorList>
    </citation>
    <scope>NUCLEOTIDE SEQUENCE [LARGE SCALE GENOMIC DNA]</scope>
    <source>
        <strain evidence="3">JCM 14319</strain>
    </source>
</reference>
<evidence type="ECO:0000313" key="2">
    <source>
        <dbReference type="EMBL" id="GAA1750431.1"/>
    </source>
</evidence>
<sequence>MTARRTASTLAAAVAAATLLLTGCSGGPGGASDGGLTYEDSPLTKYLEPVNGTWDEERAVAESKEVEEIVAACMADEGFDYTPVDQSQNMSFEDDWEERQTEEWVASNGWGMVQTPEEMEAQQEDAEEFVDPNQPYLESLSPSEQEAYYATLYGPGPSEEELNEDGSYEYNWEEAGCQGAAQHEVQGDTNYWEDDEFADLVAAMTSLWEELPKQPEVAELNEKWSACMADAEYPDFAERAEAQNSIIEQLNAFWEGENPTEPSADELKALKQQEIDIALADFRCAKELDYDNVEFTAQFDLEDQFIVDHKSELDALLAAYDKGE</sequence>
<organism evidence="2 3">
    <name type="scientific">Agromyces humatus</name>
    <dbReference type="NCBI Taxonomy" id="279573"/>
    <lineage>
        <taxon>Bacteria</taxon>
        <taxon>Bacillati</taxon>
        <taxon>Actinomycetota</taxon>
        <taxon>Actinomycetes</taxon>
        <taxon>Micrococcales</taxon>
        <taxon>Microbacteriaceae</taxon>
        <taxon>Agromyces</taxon>
    </lineage>
</organism>
<dbReference type="Proteomes" id="UP001500506">
    <property type="component" value="Unassembled WGS sequence"/>
</dbReference>
<dbReference type="EMBL" id="BAAANH010000001">
    <property type="protein sequence ID" value="GAA1750431.1"/>
    <property type="molecule type" value="Genomic_DNA"/>
</dbReference>
<dbReference type="PROSITE" id="PS51257">
    <property type="entry name" value="PROKAR_LIPOPROTEIN"/>
    <property type="match status" value="1"/>
</dbReference>
<keyword evidence="3" id="KW-1185">Reference proteome</keyword>
<name>A0ABP4WEN7_9MICO</name>
<comment type="caution">
    <text evidence="2">The sequence shown here is derived from an EMBL/GenBank/DDBJ whole genome shotgun (WGS) entry which is preliminary data.</text>
</comment>
<feature type="chain" id="PRO_5047279166" evidence="1">
    <location>
        <begin position="27"/>
        <end position="324"/>
    </location>
</feature>
<feature type="signal peptide" evidence="1">
    <location>
        <begin position="1"/>
        <end position="26"/>
    </location>
</feature>
<protein>
    <submittedName>
        <fullName evidence="2">Uncharacterized protein</fullName>
    </submittedName>
</protein>
<gene>
    <name evidence="2" type="ORF">GCM10009747_04710</name>
</gene>
<proteinExistence type="predicted"/>
<evidence type="ECO:0000313" key="3">
    <source>
        <dbReference type="Proteomes" id="UP001500506"/>
    </source>
</evidence>
<accession>A0ABP4WEN7</accession>